<keyword evidence="4" id="KW-1185">Reference proteome</keyword>
<evidence type="ECO:0000313" key="3">
    <source>
        <dbReference type="EMBL" id="SAL86139.1"/>
    </source>
</evidence>
<feature type="domain" description="Inner membrane protein YgaP-like transmembrane" evidence="2">
    <location>
        <begin position="7"/>
        <end position="67"/>
    </location>
</feature>
<dbReference type="OrthoDB" id="8781369at2"/>
<protein>
    <recommendedName>
        <fullName evidence="2">Inner membrane protein YgaP-like transmembrane domain-containing protein</fullName>
    </recommendedName>
</protein>
<evidence type="ECO:0000256" key="1">
    <source>
        <dbReference type="SAM" id="Phobius"/>
    </source>
</evidence>
<feature type="transmembrane region" description="Helical" evidence="1">
    <location>
        <begin position="16"/>
        <end position="34"/>
    </location>
</feature>
<evidence type="ECO:0000313" key="4">
    <source>
        <dbReference type="Proteomes" id="UP000054925"/>
    </source>
</evidence>
<keyword evidence="1" id="KW-1133">Transmembrane helix</keyword>
<feature type="transmembrane region" description="Helical" evidence="1">
    <location>
        <begin position="40"/>
        <end position="64"/>
    </location>
</feature>
<organism evidence="3 4">
    <name type="scientific">Caballeronia terrestris</name>
    <dbReference type="NCBI Taxonomy" id="1226301"/>
    <lineage>
        <taxon>Bacteria</taxon>
        <taxon>Pseudomonadati</taxon>
        <taxon>Pseudomonadota</taxon>
        <taxon>Betaproteobacteria</taxon>
        <taxon>Burkholderiales</taxon>
        <taxon>Burkholderiaceae</taxon>
        <taxon>Caballeronia</taxon>
    </lineage>
</organism>
<evidence type="ECO:0000259" key="2">
    <source>
        <dbReference type="Pfam" id="PF11127"/>
    </source>
</evidence>
<gene>
    <name evidence="3" type="ORF">AWB67_07124</name>
</gene>
<keyword evidence="1" id="KW-0472">Membrane</keyword>
<dbReference type="EMBL" id="FCOL02000219">
    <property type="protein sequence ID" value="SAL86139.1"/>
    <property type="molecule type" value="Genomic_DNA"/>
</dbReference>
<dbReference type="Proteomes" id="UP000054925">
    <property type="component" value="Unassembled WGS sequence"/>
</dbReference>
<dbReference type="Gene3D" id="6.10.140.1340">
    <property type="match status" value="1"/>
</dbReference>
<dbReference type="AlphaFoldDB" id="A0A158KZG2"/>
<dbReference type="Pfam" id="PF11127">
    <property type="entry name" value="YgaP-like_TM"/>
    <property type="match status" value="1"/>
</dbReference>
<sequence>MSTLFFQKNLPVWERSLRTIVGLAVVIGAFLVPLEPWLKWALAASGASFVAMGFIGFCPMCAMAGRKLKS</sequence>
<accession>A0A158KZG2</accession>
<reference evidence="3" key="1">
    <citation type="submission" date="2016-01" db="EMBL/GenBank/DDBJ databases">
        <authorList>
            <person name="Peeters C."/>
        </authorList>
    </citation>
    <scope>NUCLEOTIDE SEQUENCE [LARGE SCALE GENOMIC DNA]</scope>
    <source>
        <strain evidence="3">LMG 22937</strain>
    </source>
</reference>
<comment type="caution">
    <text evidence="3">The sequence shown here is derived from an EMBL/GenBank/DDBJ whole genome shotgun (WGS) entry which is preliminary data.</text>
</comment>
<dbReference type="InterPro" id="IPR021309">
    <property type="entry name" value="YgaP-like_TM"/>
</dbReference>
<proteinExistence type="predicted"/>
<name>A0A158KZG2_9BURK</name>
<keyword evidence="1" id="KW-0812">Transmembrane</keyword>